<keyword evidence="14 23" id="KW-0456">Lyase</keyword>
<evidence type="ECO:0000313" key="24">
    <source>
        <dbReference type="Proteomes" id="UP000823935"/>
    </source>
</evidence>
<dbReference type="SUPFAM" id="SSF53850">
    <property type="entry name" value="Periplasmic binding protein-like II"/>
    <property type="match status" value="1"/>
</dbReference>
<dbReference type="AlphaFoldDB" id="A0A9D1JLV8"/>
<keyword evidence="9" id="KW-0963">Cytoplasm</keyword>
<dbReference type="GO" id="GO:0009094">
    <property type="term" value="P:L-phenylalanine biosynthetic process"/>
    <property type="evidence" value="ECO:0007669"/>
    <property type="project" value="UniProtKB-KW"/>
</dbReference>
<organism evidence="23 24">
    <name type="scientific">Candidatus Limivivens intestinipullorum</name>
    <dbReference type="NCBI Taxonomy" id="2840858"/>
    <lineage>
        <taxon>Bacteria</taxon>
        <taxon>Bacillati</taxon>
        <taxon>Bacillota</taxon>
        <taxon>Clostridia</taxon>
        <taxon>Lachnospirales</taxon>
        <taxon>Lachnospiraceae</taxon>
        <taxon>Lachnospiraceae incertae sedis</taxon>
        <taxon>Candidatus Limivivens</taxon>
    </lineage>
</organism>
<accession>A0A9D1JLV8</accession>
<feature type="domain" description="ACT" evidence="22">
    <location>
        <begin position="300"/>
        <end position="376"/>
    </location>
</feature>
<proteinExistence type="predicted"/>
<dbReference type="PROSITE" id="PS51168">
    <property type="entry name" value="CHORISMATE_MUT_2"/>
    <property type="match status" value="1"/>
</dbReference>
<keyword evidence="11" id="KW-0057">Aromatic amino acid biosynthesis</keyword>
<dbReference type="PANTHER" id="PTHR21022">
    <property type="entry name" value="PREPHENATE DEHYDRATASE P PROTEIN"/>
    <property type="match status" value="1"/>
</dbReference>
<evidence type="ECO:0000256" key="2">
    <source>
        <dbReference type="ARBA" id="ARBA00002364"/>
    </source>
</evidence>
<evidence type="ECO:0000256" key="17">
    <source>
        <dbReference type="ARBA" id="ARBA00031520"/>
    </source>
</evidence>
<dbReference type="GO" id="GO:0004664">
    <property type="term" value="F:prephenate dehydratase activity"/>
    <property type="evidence" value="ECO:0007669"/>
    <property type="project" value="UniProtKB-EC"/>
</dbReference>
<evidence type="ECO:0000256" key="15">
    <source>
        <dbReference type="ARBA" id="ARBA00023268"/>
    </source>
</evidence>
<dbReference type="Gene3D" id="1.20.59.10">
    <property type="entry name" value="Chorismate mutase"/>
    <property type="match status" value="1"/>
</dbReference>
<dbReference type="Gene3D" id="3.40.190.10">
    <property type="entry name" value="Periplasmic binding protein-like II"/>
    <property type="match status" value="2"/>
</dbReference>
<dbReference type="FunFam" id="3.40.190.10:FF:000034">
    <property type="entry name" value="Chorismate mutase/prephenate dehydratase"/>
    <property type="match status" value="1"/>
</dbReference>
<dbReference type="CDD" id="cd04905">
    <property type="entry name" value="ACT_CM-PDT"/>
    <property type="match status" value="1"/>
</dbReference>
<evidence type="ECO:0000259" key="22">
    <source>
        <dbReference type="PROSITE" id="PS51671"/>
    </source>
</evidence>
<dbReference type="InterPro" id="IPR002701">
    <property type="entry name" value="CM_II_prokaryot"/>
</dbReference>
<dbReference type="Pfam" id="PF01817">
    <property type="entry name" value="CM_2"/>
    <property type="match status" value="1"/>
</dbReference>
<comment type="subcellular location">
    <subcellularLocation>
        <location evidence="3">Cytoplasm</location>
    </subcellularLocation>
</comment>
<evidence type="ECO:0000256" key="8">
    <source>
        <dbReference type="ARBA" id="ARBA00021872"/>
    </source>
</evidence>
<evidence type="ECO:0000259" key="21">
    <source>
        <dbReference type="PROSITE" id="PS51171"/>
    </source>
</evidence>
<dbReference type="InterPro" id="IPR001086">
    <property type="entry name" value="Preph_deHydtase"/>
</dbReference>
<protein>
    <recommendedName>
        <fullName evidence="7">Bifunctional chorismate mutase/prephenate dehydratase</fullName>
        <ecNumber evidence="6">4.2.1.51</ecNumber>
    </recommendedName>
    <alternativeName>
        <fullName evidence="17">Chorismate mutase-prephenate dehydratase</fullName>
    </alternativeName>
    <alternativeName>
        <fullName evidence="8">Prephenate dehydratase</fullName>
    </alternativeName>
    <alternativeName>
        <fullName evidence="16">p-protein</fullName>
    </alternativeName>
</protein>
<dbReference type="InterPro" id="IPR036263">
    <property type="entry name" value="Chorismate_II_sf"/>
</dbReference>
<reference evidence="23" key="2">
    <citation type="journal article" date="2021" name="PeerJ">
        <title>Extensive microbial diversity within the chicken gut microbiome revealed by metagenomics and culture.</title>
        <authorList>
            <person name="Gilroy R."/>
            <person name="Ravi A."/>
            <person name="Getino M."/>
            <person name="Pursley I."/>
            <person name="Horton D.L."/>
            <person name="Alikhan N.F."/>
            <person name="Baker D."/>
            <person name="Gharbi K."/>
            <person name="Hall N."/>
            <person name="Watson M."/>
            <person name="Adriaenssens E.M."/>
            <person name="Foster-Nyarko E."/>
            <person name="Jarju S."/>
            <person name="Secka A."/>
            <person name="Antonio M."/>
            <person name="Oren A."/>
            <person name="Chaudhuri R.R."/>
            <person name="La Ragione R."/>
            <person name="Hildebrand F."/>
            <person name="Pallen M.J."/>
        </authorList>
    </citation>
    <scope>NUCLEOTIDE SEQUENCE</scope>
    <source>
        <strain evidence="23">CHK190-19873</strain>
    </source>
</reference>
<dbReference type="Proteomes" id="UP000823935">
    <property type="component" value="Unassembled WGS sequence"/>
</dbReference>
<evidence type="ECO:0000256" key="4">
    <source>
        <dbReference type="ARBA" id="ARBA00004741"/>
    </source>
</evidence>
<dbReference type="InterPro" id="IPR045865">
    <property type="entry name" value="ACT-like_dom_sf"/>
</dbReference>
<evidence type="ECO:0000256" key="1">
    <source>
        <dbReference type="ARBA" id="ARBA00000824"/>
    </source>
</evidence>
<keyword evidence="12" id="KW-0584">Phenylalanine biosynthesis</keyword>
<comment type="pathway">
    <text evidence="4">Amino-acid biosynthesis; L-phenylalanine biosynthesis; phenylpyruvate from prephenate: step 1/1.</text>
</comment>
<evidence type="ECO:0000256" key="7">
    <source>
        <dbReference type="ARBA" id="ARBA00014401"/>
    </source>
</evidence>
<keyword evidence="15" id="KW-0511">Multifunctional enzyme</keyword>
<dbReference type="GO" id="GO:0004106">
    <property type="term" value="F:chorismate mutase activity"/>
    <property type="evidence" value="ECO:0007669"/>
    <property type="project" value="UniProtKB-EC"/>
</dbReference>
<evidence type="ECO:0000256" key="18">
    <source>
        <dbReference type="ARBA" id="ARBA00047848"/>
    </source>
</evidence>
<evidence type="ECO:0000259" key="20">
    <source>
        <dbReference type="PROSITE" id="PS51168"/>
    </source>
</evidence>
<dbReference type="InterPro" id="IPR002912">
    <property type="entry name" value="ACT_dom"/>
</dbReference>
<dbReference type="GO" id="GO:0046417">
    <property type="term" value="P:chorismate metabolic process"/>
    <property type="evidence" value="ECO:0007669"/>
    <property type="project" value="InterPro"/>
</dbReference>
<feature type="domain" description="Chorismate mutase" evidence="20">
    <location>
        <begin position="1"/>
        <end position="88"/>
    </location>
</feature>
<sequence>MTDLTELRKEIDRIDGEMVRLFEERMKISGQVAEYKIRTGKKVFDREREESKIETLTGMADSDFNRHGIEELFRQIMAMSRKLQYQLLAKNGVAGRLPFIAVDDIERANIRVVFQGVEGAYSQAAMKAYFGDQISSFHVPQWKDAMEAIAEGSADFAVLPIENSTAGSVSDMYDLLVEFENYIVGEQIIRCRHVLLGVPGADLSDIRTVYSHPQALAQCRQYLDEHRNWKQVPLENTAVAAKKVADDKDPAQAAIGSTFAGECFGLSVLAEQIYSNEANATRFIIVTNQRIFRRDAKKVSIYFELPHKSGSLYNILSHFIYNNLNLEKIESRPIPGRNWEYRFFMDFEGNLNDGAVKNALRGIREEATNMCILGNY</sequence>
<dbReference type="InterPro" id="IPR036979">
    <property type="entry name" value="CM_dom_sf"/>
</dbReference>
<dbReference type="Pfam" id="PF00800">
    <property type="entry name" value="PDT"/>
    <property type="match status" value="1"/>
</dbReference>
<evidence type="ECO:0000256" key="3">
    <source>
        <dbReference type="ARBA" id="ARBA00004496"/>
    </source>
</evidence>
<evidence type="ECO:0000256" key="19">
    <source>
        <dbReference type="PIRSR" id="PIRSR001500-2"/>
    </source>
</evidence>
<dbReference type="SMART" id="SM00830">
    <property type="entry name" value="CM_2"/>
    <property type="match status" value="1"/>
</dbReference>
<evidence type="ECO:0000256" key="5">
    <source>
        <dbReference type="ARBA" id="ARBA00004817"/>
    </source>
</evidence>
<dbReference type="PROSITE" id="PS51671">
    <property type="entry name" value="ACT"/>
    <property type="match status" value="1"/>
</dbReference>
<dbReference type="Gene3D" id="3.30.70.260">
    <property type="match status" value="1"/>
</dbReference>
<comment type="function">
    <text evidence="2">Catalyzes the Claisen rearrangement of chorismate to prephenate and the decarboxylation/dehydration of prephenate to phenylpyruvate.</text>
</comment>
<dbReference type="GO" id="GO:0005737">
    <property type="term" value="C:cytoplasm"/>
    <property type="evidence" value="ECO:0007669"/>
    <property type="project" value="UniProtKB-SubCell"/>
</dbReference>
<comment type="catalytic activity">
    <reaction evidence="1">
        <text>chorismate = prephenate</text>
        <dbReference type="Rhea" id="RHEA:13897"/>
        <dbReference type="ChEBI" id="CHEBI:29748"/>
        <dbReference type="ChEBI" id="CHEBI:29934"/>
        <dbReference type="EC" id="5.4.99.5"/>
    </reaction>
</comment>
<evidence type="ECO:0000256" key="10">
    <source>
        <dbReference type="ARBA" id="ARBA00022605"/>
    </source>
</evidence>
<dbReference type="PANTHER" id="PTHR21022:SF19">
    <property type="entry name" value="PREPHENATE DEHYDRATASE-RELATED"/>
    <property type="match status" value="1"/>
</dbReference>
<evidence type="ECO:0000256" key="12">
    <source>
        <dbReference type="ARBA" id="ARBA00023222"/>
    </source>
</evidence>
<feature type="site" description="Essential for prephenate dehydratase activity" evidence="19">
    <location>
        <position position="281"/>
    </location>
</feature>
<evidence type="ECO:0000256" key="16">
    <source>
        <dbReference type="ARBA" id="ARBA00031175"/>
    </source>
</evidence>
<dbReference type="EC" id="4.2.1.51" evidence="6"/>
<evidence type="ECO:0000256" key="9">
    <source>
        <dbReference type="ARBA" id="ARBA00022490"/>
    </source>
</evidence>
<dbReference type="EMBL" id="DVIQ01000099">
    <property type="protein sequence ID" value="HIS32779.1"/>
    <property type="molecule type" value="Genomic_DNA"/>
</dbReference>
<feature type="domain" description="Prephenate dehydratase" evidence="21">
    <location>
        <begin position="111"/>
        <end position="288"/>
    </location>
</feature>
<evidence type="ECO:0000256" key="13">
    <source>
        <dbReference type="ARBA" id="ARBA00023235"/>
    </source>
</evidence>
<name>A0A9D1JLV8_9FIRM</name>
<dbReference type="SUPFAM" id="SSF48600">
    <property type="entry name" value="Chorismate mutase II"/>
    <property type="match status" value="1"/>
</dbReference>
<evidence type="ECO:0000256" key="11">
    <source>
        <dbReference type="ARBA" id="ARBA00023141"/>
    </source>
</evidence>
<keyword evidence="10" id="KW-0028">Amino-acid biosynthesis</keyword>
<comment type="pathway">
    <text evidence="5">Metabolic intermediate biosynthesis; prephenate biosynthesis; prephenate from chorismate: step 1/1.</text>
</comment>
<evidence type="ECO:0000256" key="14">
    <source>
        <dbReference type="ARBA" id="ARBA00023239"/>
    </source>
</evidence>
<dbReference type="SUPFAM" id="SSF55021">
    <property type="entry name" value="ACT-like"/>
    <property type="match status" value="1"/>
</dbReference>
<dbReference type="PROSITE" id="PS51171">
    <property type="entry name" value="PREPHENATE_DEHYDR_3"/>
    <property type="match status" value="1"/>
</dbReference>
<comment type="caution">
    <text evidence="23">The sequence shown here is derived from an EMBL/GenBank/DDBJ whole genome shotgun (WGS) entry which is preliminary data.</text>
</comment>
<dbReference type="CDD" id="cd13631">
    <property type="entry name" value="PBP2_Ct-PDT_like"/>
    <property type="match status" value="1"/>
</dbReference>
<dbReference type="PIRSF" id="PIRSF001500">
    <property type="entry name" value="Chor_mut_pdt_Ppr"/>
    <property type="match status" value="1"/>
</dbReference>
<dbReference type="InterPro" id="IPR008242">
    <property type="entry name" value="Chor_mutase/pphenate_deHydtase"/>
</dbReference>
<dbReference type="NCBIfam" id="NF008865">
    <property type="entry name" value="PRK11898.1"/>
    <property type="match status" value="1"/>
</dbReference>
<comment type="catalytic activity">
    <reaction evidence="18">
        <text>prephenate + H(+) = 3-phenylpyruvate + CO2 + H2O</text>
        <dbReference type="Rhea" id="RHEA:21648"/>
        <dbReference type="ChEBI" id="CHEBI:15377"/>
        <dbReference type="ChEBI" id="CHEBI:15378"/>
        <dbReference type="ChEBI" id="CHEBI:16526"/>
        <dbReference type="ChEBI" id="CHEBI:18005"/>
        <dbReference type="ChEBI" id="CHEBI:29934"/>
        <dbReference type="EC" id="4.2.1.51"/>
    </reaction>
</comment>
<evidence type="ECO:0000256" key="6">
    <source>
        <dbReference type="ARBA" id="ARBA00013147"/>
    </source>
</evidence>
<reference evidence="23" key="1">
    <citation type="submission" date="2020-10" db="EMBL/GenBank/DDBJ databases">
        <authorList>
            <person name="Gilroy R."/>
        </authorList>
    </citation>
    <scope>NUCLEOTIDE SEQUENCE</scope>
    <source>
        <strain evidence="23">CHK190-19873</strain>
    </source>
</reference>
<evidence type="ECO:0000313" key="23">
    <source>
        <dbReference type="EMBL" id="HIS32779.1"/>
    </source>
</evidence>
<keyword evidence="13" id="KW-0413">Isomerase</keyword>
<gene>
    <name evidence="23" type="primary">pheA</name>
    <name evidence="23" type="ORF">IAB44_14725</name>
</gene>